<reference evidence="2" key="1">
    <citation type="journal article" date="2023" name="G3 (Bethesda)">
        <title>Genome assembly and association tests identify interacting loci associated with vigor, precocity, and sex in interspecific pistachio rootstocks.</title>
        <authorList>
            <person name="Palmer W."/>
            <person name="Jacygrad E."/>
            <person name="Sagayaradj S."/>
            <person name="Cavanaugh K."/>
            <person name="Han R."/>
            <person name="Bertier L."/>
            <person name="Beede B."/>
            <person name="Kafkas S."/>
            <person name="Golino D."/>
            <person name="Preece J."/>
            <person name="Michelmore R."/>
        </authorList>
    </citation>
    <scope>NUCLEOTIDE SEQUENCE [LARGE SCALE GENOMIC DNA]</scope>
</reference>
<proteinExistence type="predicted"/>
<gene>
    <name evidence="1" type="ORF">Patl1_00414</name>
</gene>
<sequence>MAQWENARLEAEARLSRESLLFNPPHLGNTDSDYFLRIWNSEEIPPLRQVIKMKIQNARALNHTPEDAFAGSDSSSSDMQDSSDSALQLLLDFPINNDMSFLEDNYDTSSAMLMDNSLICPL</sequence>
<accession>A0ACC1C8A6</accession>
<comment type="caution">
    <text evidence="1">The sequence shown here is derived from an EMBL/GenBank/DDBJ whole genome shotgun (WGS) entry which is preliminary data.</text>
</comment>
<evidence type="ECO:0000313" key="1">
    <source>
        <dbReference type="EMBL" id="KAJ0111791.1"/>
    </source>
</evidence>
<dbReference type="Proteomes" id="UP001164250">
    <property type="component" value="Chromosome 1"/>
</dbReference>
<name>A0ACC1C8A6_9ROSI</name>
<organism evidence="1 2">
    <name type="scientific">Pistacia atlantica</name>
    <dbReference type="NCBI Taxonomy" id="434234"/>
    <lineage>
        <taxon>Eukaryota</taxon>
        <taxon>Viridiplantae</taxon>
        <taxon>Streptophyta</taxon>
        <taxon>Embryophyta</taxon>
        <taxon>Tracheophyta</taxon>
        <taxon>Spermatophyta</taxon>
        <taxon>Magnoliopsida</taxon>
        <taxon>eudicotyledons</taxon>
        <taxon>Gunneridae</taxon>
        <taxon>Pentapetalae</taxon>
        <taxon>rosids</taxon>
        <taxon>malvids</taxon>
        <taxon>Sapindales</taxon>
        <taxon>Anacardiaceae</taxon>
        <taxon>Pistacia</taxon>
    </lineage>
</organism>
<protein>
    <submittedName>
        <fullName evidence="1">Uncharacterized protein</fullName>
    </submittedName>
</protein>
<keyword evidence="2" id="KW-1185">Reference proteome</keyword>
<evidence type="ECO:0000313" key="2">
    <source>
        <dbReference type="Proteomes" id="UP001164250"/>
    </source>
</evidence>
<dbReference type="EMBL" id="CM047897">
    <property type="protein sequence ID" value="KAJ0111791.1"/>
    <property type="molecule type" value="Genomic_DNA"/>
</dbReference>